<dbReference type="AlphaFoldDB" id="A0AAF0Z8J1"/>
<proteinExistence type="predicted"/>
<evidence type="ECO:0000313" key="10">
    <source>
        <dbReference type="EMBL" id="WPF87378.1"/>
    </source>
</evidence>
<dbReference type="REBASE" id="775682">
    <property type="entry name" value="Cap5ORF11225P"/>
</dbReference>
<accession>A0AAF0Z8J1</accession>
<dbReference type="PANTHER" id="PTHR33841">
    <property type="entry name" value="DNA METHYLTRANSFERASE YEEA-RELATED"/>
    <property type="match status" value="1"/>
</dbReference>
<reference evidence="10" key="1">
    <citation type="submission" date="2023-11" db="EMBL/GenBank/DDBJ databases">
        <title>Genome sequence of Cyanobacterium aponinum BCRC AL20115.</title>
        <authorList>
            <person name="Chang H.-Y."/>
            <person name="Lin K.-M."/>
            <person name="Hsueh H.-T."/>
            <person name="Chu H.-A."/>
            <person name="Kuo C.-H."/>
        </authorList>
    </citation>
    <scope>NUCLEOTIDE SEQUENCE</scope>
    <source>
        <strain evidence="10">AL20115</strain>
    </source>
</reference>
<dbReference type="RefSeq" id="WP_320000983.1">
    <property type="nucleotide sequence ID" value="NZ_CP138348.1"/>
</dbReference>
<dbReference type="Pfam" id="PF07669">
    <property type="entry name" value="Eco57I"/>
    <property type="match status" value="1"/>
</dbReference>
<dbReference type="PANTHER" id="PTHR33841:SF1">
    <property type="entry name" value="DNA METHYLTRANSFERASE A"/>
    <property type="match status" value="1"/>
</dbReference>
<evidence type="ECO:0000259" key="9">
    <source>
        <dbReference type="Pfam" id="PF12950"/>
    </source>
</evidence>
<name>A0AAF0Z8J1_9CHRO</name>
<dbReference type="GO" id="GO:0003677">
    <property type="term" value="F:DNA binding"/>
    <property type="evidence" value="ECO:0007669"/>
    <property type="project" value="UniProtKB-KW"/>
</dbReference>
<dbReference type="Pfam" id="PF12950">
    <property type="entry name" value="TaqI_C"/>
    <property type="match status" value="1"/>
</dbReference>
<dbReference type="InterPro" id="IPR002052">
    <property type="entry name" value="DNA_methylase_N6_adenine_CS"/>
</dbReference>
<protein>
    <recommendedName>
        <fullName evidence="1">site-specific DNA-methyltransferase (adenine-specific)</fullName>
        <ecNumber evidence="1">2.1.1.72</ecNumber>
    </recommendedName>
</protein>
<dbReference type="PROSITE" id="PS00092">
    <property type="entry name" value="N6_MTASE"/>
    <property type="match status" value="1"/>
</dbReference>
<gene>
    <name evidence="10" type="ORF">SAY89_11225</name>
</gene>
<feature type="domain" description="TaqI-like C-terminal specificity" evidence="9">
    <location>
        <begin position="905"/>
        <end position="1052"/>
    </location>
</feature>
<evidence type="ECO:0000256" key="1">
    <source>
        <dbReference type="ARBA" id="ARBA00011900"/>
    </source>
</evidence>
<keyword evidence="5" id="KW-0680">Restriction system</keyword>
<comment type="catalytic activity">
    <reaction evidence="7">
        <text>a 2'-deoxyadenosine in DNA + S-adenosyl-L-methionine = an N(6)-methyl-2'-deoxyadenosine in DNA + S-adenosyl-L-homocysteine + H(+)</text>
        <dbReference type="Rhea" id="RHEA:15197"/>
        <dbReference type="Rhea" id="RHEA-COMP:12418"/>
        <dbReference type="Rhea" id="RHEA-COMP:12419"/>
        <dbReference type="ChEBI" id="CHEBI:15378"/>
        <dbReference type="ChEBI" id="CHEBI:57856"/>
        <dbReference type="ChEBI" id="CHEBI:59789"/>
        <dbReference type="ChEBI" id="CHEBI:90615"/>
        <dbReference type="ChEBI" id="CHEBI:90616"/>
        <dbReference type="EC" id="2.1.1.72"/>
    </reaction>
</comment>
<organism evidence="10">
    <name type="scientific">Cyanobacterium aponinum AL20115</name>
    <dbReference type="NCBI Taxonomy" id="3090662"/>
    <lineage>
        <taxon>Bacteria</taxon>
        <taxon>Bacillati</taxon>
        <taxon>Cyanobacteriota</taxon>
        <taxon>Cyanophyceae</taxon>
        <taxon>Oscillatoriophycideae</taxon>
        <taxon>Chroococcales</taxon>
        <taxon>Geminocystaceae</taxon>
        <taxon>Cyanobacterium</taxon>
    </lineage>
</organism>
<keyword evidence="2 10" id="KW-0489">Methyltransferase</keyword>
<keyword evidence="6" id="KW-0238">DNA-binding</keyword>
<feature type="domain" description="Type II methyltransferase M.TaqI-like" evidence="8">
    <location>
        <begin position="500"/>
        <end position="783"/>
    </location>
</feature>
<sequence length="1106" mass="126923">MATRHLKLDDLRTLNSPDNIASIFQQLGYSASANVLDITDLELSPRNQEAVNQVYLIADEGEGKLQILLFELKASEWLSPSHASTRLKSLASGLGKRTTDFLLLATKDYNQLMLVNPRKTFDDTYSLQSSIRKLLIDRTSPTAYDLDRLEAIAVNNQPPEKLYQIHCEAFDVEKLTKQFYNGYQSLFERVQQIVKRYNPIDYFEDEDKLHQFCQRLLGRIMFLYFLQKKGFLNNDPKFLTTQYKVNHYQSEDTDYYSKVLEPLFFETLNQQRPNLEHQWGKGKIPYLNGGLFDRDYGENIKDRTGGNTPHSITLPNSLFDYGDTNSILGFFNQYNFTISENITGDEDVAVDPEMLGKVFENMLASEERGSSGTFYTPRGIVQFMAEEVITRYLVDALTPNASPTGGGEILPETIQKLINYDPDLPDSEFNQLINPTQARAIKEAIASLKILDPAVGSGAFPLGIMQVLLNIKQAVARREGMKIQRGSLTISQWKREIIANNLYGVDIKPEAIEIAKLRMWLSLVVDIPNIEDVEPLPNLDYKLMCGDSLISTIHGEVLIPDPTKTQQGMLAVTPIQQAIQPLLSLQQQYFNADSEERIPLREQIIEAENNIFKVAVTDKLTYLQGQLKDIERKINSLKRPTKKILAEKAEIELKITELTEFSHDVTIGKRSLSFFQYHLHFRDVFENNGGFDIVIGNPPYVRQEAIKDLKPALSQEYECYTGTADLYVYFYEQGLRLLKENGYLSYITPNKYFKANYGLNLRKYLAVNTQIYNITDFGELPVFDAATFPMIFIAQKRSIEKQSTVLFTQVKSLESPYPNIYKIVKKQGQILPDTAIKEDNWTLTDQKTASFINKLESQLITLNEYVNGQIFYGIKTGFNQAFIIDEETKNKLIAEDAKSAEIIKPLAVGDDIRKWHIRESNKYLILTKIGVKIKDYPAIFNHLKQWEKELKKRTDQGNHWWELRACAYYDAFDKAKIIYPEIAKESRFTFDDKNVYPLKTCFIIPVKDYYLLALLNSYYVWQYLKQICSVLGDANKGGRLTQQKIYISQIPIPQAKKDEKKEIEKLVEKCLNAEGVNCEQWEAEIDDIVADLYGLSEEEKVIIKGE</sequence>
<dbReference type="GO" id="GO:0009007">
    <property type="term" value="F:site-specific DNA-methyltransferase (adenine-specific) activity"/>
    <property type="evidence" value="ECO:0007669"/>
    <property type="project" value="UniProtKB-EC"/>
</dbReference>
<evidence type="ECO:0000256" key="4">
    <source>
        <dbReference type="ARBA" id="ARBA00022691"/>
    </source>
</evidence>
<evidence type="ECO:0000256" key="5">
    <source>
        <dbReference type="ARBA" id="ARBA00022747"/>
    </source>
</evidence>
<dbReference type="InterPro" id="IPR029063">
    <property type="entry name" value="SAM-dependent_MTases_sf"/>
</dbReference>
<dbReference type="Gene3D" id="3.40.50.150">
    <property type="entry name" value="Vaccinia Virus protein VP39"/>
    <property type="match status" value="1"/>
</dbReference>
<dbReference type="SUPFAM" id="SSF53335">
    <property type="entry name" value="S-adenosyl-L-methionine-dependent methyltransferases"/>
    <property type="match status" value="1"/>
</dbReference>
<dbReference type="GO" id="GO:0032259">
    <property type="term" value="P:methylation"/>
    <property type="evidence" value="ECO:0007669"/>
    <property type="project" value="UniProtKB-KW"/>
</dbReference>
<evidence type="ECO:0000259" key="8">
    <source>
        <dbReference type="Pfam" id="PF07669"/>
    </source>
</evidence>
<dbReference type="EC" id="2.1.1.72" evidence="1"/>
<keyword evidence="3" id="KW-0808">Transferase</keyword>
<dbReference type="InterPro" id="IPR011639">
    <property type="entry name" value="MethylTrfase_TaqI-like_dom"/>
</dbReference>
<dbReference type="InterPro" id="IPR025931">
    <property type="entry name" value="TaqI_C"/>
</dbReference>
<keyword evidence="4" id="KW-0949">S-adenosyl-L-methionine</keyword>
<evidence type="ECO:0000256" key="2">
    <source>
        <dbReference type="ARBA" id="ARBA00022603"/>
    </source>
</evidence>
<evidence type="ECO:0000256" key="6">
    <source>
        <dbReference type="ARBA" id="ARBA00023125"/>
    </source>
</evidence>
<dbReference type="GO" id="GO:0009307">
    <property type="term" value="P:DNA restriction-modification system"/>
    <property type="evidence" value="ECO:0007669"/>
    <property type="project" value="UniProtKB-KW"/>
</dbReference>
<dbReference type="InterPro" id="IPR050953">
    <property type="entry name" value="N4_N6_ade-DNA_methylase"/>
</dbReference>
<dbReference type="EMBL" id="CP138348">
    <property type="protein sequence ID" value="WPF87378.1"/>
    <property type="molecule type" value="Genomic_DNA"/>
</dbReference>
<evidence type="ECO:0000256" key="3">
    <source>
        <dbReference type="ARBA" id="ARBA00022679"/>
    </source>
</evidence>
<dbReference type="PRINTS" id="PR00507">
    <property type="entry name" value="N12N6MTFRASE"/>
</dbReference>
<evidence type="ECO:0000256" key="7">
    <source>
        <dbReference type="ARBA" id="ARBA00047942"/>
    </source>
</evidence>